<feature type="region of interest" description="Disordered" evidence="1">
    <location>
        <begin position="350"/>
        <end position="542"/>
    </location>
</feature>
<feature type="compositionally biased region" description="Basic and acidic residues" evidence="1">
    <location>
        <begin position="350"/>
        <end position="370"/>
    </location>
</feature>
<feature type="compositionally biased region" description="Low complexity" evidence="1">
    <location>
        <begin position="440"/>
        <end position="456"/>
    </location>
</feature>
<evidence type="ECO:0000256" key="1">
    <source>
        <dbReference type="SAM" id="MobiDB-lite"/>
    </source>
</evidence>
<feature type="compositionally biased region" description="Basic and acidic residues" evidence="1">
    <location>
        <begin position="746"/>
        <end position="756"/>
    </location>
</feature>
<feature type="compositionally biased region" description="Low complexity" evidence="1">
    <location>
        <begin position="236"/>
        <end position="256"/>
    </location>
</feature>
<proteinExistence type="predicted"/>
<feature type="region of interest" description="Disordered" evidence="1">
    <location>
        <begin position="221"/>
        <end position="307"/>
    </location>
</feature>
<feature type="compositionally biased region" description="Polar residues" evidence="1">
    <location>
        <begin position="264"/>
        <end position="292"/>
    </location>
</feature>
<evidence type="ECO:0000313" key="3">
    <source>
        <dbReference type="Proteomes" id="UP001233271"/>
    </source>
</evidence>
<feature type="region of interest" description="Disordered" evidence="1">
    <location>
        <begin position="719"/>
        <end position="916"/>
    </location>
</feature>
<feature type="compositionally biased region" description="Pro residues" evidence="1">
    <location>
        <begin position="411"/>
        <end position="429"/>
    </location>
</feature>
<protein>
    <submittedName>
        <fullName evidence="2">Uncharacterized protein</fullName>
    </submittedName>
</protein>
<feature type="compositionally biased region" description="Basic and acidic residues" evidence="1">
    <location>
        <begin position="519"/>
        <end position="536"/>
    </location>
</feature>
<organism evidence="2 3">
    <name type="scientific">Cutaneotrichosporon cavernicola</name>
    <dbReference type="NCBI Taxonomy" id="279322"/>
    <lineage>
        <taxon>Eukaryota</taxon>
        <taxon>Fungi</taxon>
        <taxon>Dikarya</taxon>
        <taxon>Basidiomycota</taxon>
        <taxon>Agaricomycotina</taxon>
        <taxon>Tremellomycetes</taxon>
        <taxon>Trichosporonales</taxon>
        <taxon>Trichosporonaceae</taxon>
        <taxon>Cutaneotrichosporon</taxon>
    </lineage>
</organism>
<sequence>MGLLQRRSVFVHDEVNGDTKADCSFKKSRGRKVSMPSLKPPVIDKEKELPKRKSFVNILRPWRKDNNAGPVPPLPLAHTPYARGRDSMLNSPTSPMGPASTRPVSQVGSQAGICSTFPRQAYPSSVTLPNFIPGPRRFYNQGGAVDSTSSFGASRSTLHLSAHPSYAHYPPSPAPPMNISSPIPGIGDVPPTRYNDYFQPPPPLLPPPPGEIGVALTPPDAKSLVKRESRQRIRLSTQTTHTVISSSTHTSHTSHTILAPTLHNALSSTSPPTSQNSHGHSPLASNRQSTATIKPLKRQSKGSKRASEADFLLDAEVAAAFSGSTSQPNGQIPPVPGIPAALAALEGRSTDDRMPPLNAEPEREQHERSPRAVMSMLPESRQSKIPVPQRIHSMLPVPPPRRSSAMAAKHLPPPPPPQSFPSLRPPPRMVDPTGLRTNASSPRTSSPGTPSSSRGRLPVTGSPRPDSLLSTASWGSSASHRISGLPGRVERGSIPWRHSPGGTPDLSAGSEGEGVEALEDNKNPHNAHCKGDDESMRSTSSLSHCPTALLSPVSSVCDTPLTPPVNDNGILSPSTSGDFGLGLGTIIPGPRNRSPTREIAGLQTRNSVLEATNCRLEAELRQARSNPRLRSSVATSMYSISSLAIRDDMSIGWSSHNGSCLDLAMPALVAEIDQLKRSSAALQAQLTGLKSQVSLLLPPTPHEVAETEERDGYVHGEMYIPSASYAPPPVRVQELGSDADADDERDTPTPRRREDSLSSDMENSVASHASTYSSSSMDSTSPLTPDTSADWPTLPNITELTLDGKAGDRSSVISMTRGGAPLTKLPPRGHTRSRSRLAPVNISKANACVPGSDPTTPRATTPKARRAQRNSLQPPPRSAVTPRTPTFSMGTAVPPPRPPRRRPVNVPREIVEVATA</sequence>
<dbReference type="GeneID" id="85495036"/>
<feature type="compositionally biased region" description="Basic residues" evidence="1">
    <location>
        <begin position="295"/>
        <end position="304"/>
    </location>
</feature>
<dbReference type="EMBL" id="AP028214">
    <property type="protein sequence ID" value="BEI91166.1"/>
    <property type="molecule type" value="Genomic_DNA"/>
</dbReference>
<dbReference type="AlphaFoldDB" id="A0AA48L3A2"/>
<dbReference type="Proteomes" id="UP001233271">
    <property type="component" value="Chromosome 3"/>
</dbReference>
<accession>A0AA48L3A2</accession>
<dbReference type="RefSeq" id="XP_060456431.1">
    <property type="nucleotide sequence ID" value="XM_060599770.1"/>
</dbReference>
<feature type="compositionally biased region" description="Low complexity" evidence="1">
    <location>
        <begin position="764"/>
        <end position="790"/>
    </location>
</feature>
<feature type="region of interest" description="Disordered" evidence="1">
    <location>
        <begin position="80"/>
        <end position="107"/>
    </location>
</feature>
<reference evidence="2" key="1">
    <citation type="journal article" date="2023" name="BMC Genomics">
        <title>Chromosome-level genome assemblies of Cutaneotrichosporon spp. (Trichosporonales, Basidiomycota) reveal imbalanced evolution between nucleotide sequences and chromosome synteny.</title>
        <authorList>
            <person name="Kobayashi Y."/>
            <person name="Kayamori A."/>
            <person name="Aoki K."/>
            <person name="Shiwa Y."/>
            <person name="Matsutani M."/>
            <person name="Fujita N."/>
            <person name="Sugita T."/>
            <person name="Iwasaki W."/>
            <person name="Tanaka N."/>
            <person name="Takashima M."/>
        </authorList>
    </citation>
    <scope>NUCLEOTIDE SEQUENCE</scope>
    <source>
        <strain evidence="2">HIS019</strain>
    </source>
</reference>
<keyword evidence="3" id="KW-1185">Reference proteome</keyword>
<gene>
    <name evidence="2" type="ORF">CcaverHIS019_0312360</name>
</gene>
<dbReference type="KEGG" id="ccac:CcaHIS019_0312360"/>
<name>A0AA48L3A2_9TREE</name>
<evidence type="ECO:0000313" key="2">
    <source>
        <dbReference type="EMBL" id="BEI91166.1"/>
    </source>
</evidence>
<feature type="compositionally biased region" description="Polar residues" evidence="1">
    <location>
        <begin position="468"/>
        <end position="480"/>
    </location>
</feature>